<protein>
    <recommendedName>
        <fullName evidence="3">Chromatin target of PRMT1 protein C-terminal domain-containing protein</fullName>
    </recommendedName>
</protein>
<comment type="caution">
    <text evidence="4">The sequence shown here is derived from an EMBL/GenBank/DDBJ whole genome shotgun (WGS) entry which is preliminary data.</text>
</comment>
<keyword evidence="5" id="KW-1185">Reference proteome</keyword>
<evidence type="ECO:0000256" key="2">
    <source>
        <dbReference type="SAM" id="MobiDB-lite"/>
    </source>
</evidence>
<feature type="domain" description="Chromatin target of PRMT1 protein C-terminal" evidence="3">
    <location>
        <begin position="1"/>
        <end position="78"/>
    </location>
</feature>
<sequence>MVKFGDRRGRKQGNKNFRGRSGKKSTRPKDKPRGRKMIKKNISEDQLDRELEMYWGNEVGSKHLDKDMDDYWKNKKDETKE</sequence>
<evidence type="ECO:0000256" key="1">
    <source>
        <dbReference type="ARBA" id="ARBA00022884"/>
    </source>
</evidence>
<evidence type="ECO:0000259" key="3">
    <source>
        <dbReference type="SMART" id="SM01218"/>
    </source>
</evidence>
<name>A0A1R2AP86_9CILI</name>
<dbReference type="EMBL" id="MPUH01001749">
    <property type="protein sequence ID" value="OMJ66324.1"/>
    <property type="molecule type" value="Genomic_DNA"/>
</dbReference>
<feature type="region of interest" description="Disordered" evidence="2">
    <location>
        <begin position="56"/>
        <end position="81"/>
    </location>
</feature>
<feature type="compositionally biased region" description="Basic residues" evidence="2">
    <location>
        <begin position="8"/>
        <end position="39"/>
    </location>
</feature>
<organism evidence="4 5">
    <name type="scientific">Stentor coeruleus</name>
    <dbReference type="NCBI Taxonomy" id="5963"/>
    <lineage>
        <taxon>Eukaryota</taxon>
        <taxon>Sar</taxon>
        <taxon>Alveolata</taxon>
        <taxon>Ciliophora</taxon>
        <taxon>Postciliodesmatophora</taxon>
        <taxon>Heterotrichea</taxon>
        <taxon>Heterotrichida</taxon>
        <taxon>Stentoridae</taxon>
        <taxon>Stentor</taxon>
    </lineage>
</organism>
<gene>
    <name evidence="4" type="ORF">SteCoe_36862</name>
</gene>
<reference evidence="4 5" key="1">
    <citation type="submission" date="2016-11" db="EMBL/GenBank/DDBJ databases">
        <title>The macronuclear genome of Stentor coeruleus: a giant cell with tiny introns.</title>
        <authorList>
            <person name="Slabodnick M."/>
            <person name="Ruby J.G."/>
            <person name="Reiff S.B."/>
            <person name="Swart E.C."/>
            <person name="Gosai S."/>
            <person name="Prabakaran S."/>
            <person name="Witkowska E."/>
            <person name="Larue G.E."/>
            <person name="Fisher S."/>
            <person name="Freeman R.M."/>
            <person name="Gunawardena J."/>
            <person name="Chu W."/>
            <person name="Stover N.A."/>
            <person name="Gregory B.D."/>
            <person name="Nowacki M."/>
            <person name="Derisi J."/>
            <person name="Roy S.W."/>
            <person name="Marshall W.F."/>
            <person name="Sood P."/>
        </authorList>
    </citation>
    <scope>NUCLEOTIDE SEQUENCE [LARGE SCALE GENOMIC DNA]</scope>
    <source>
        <strain evidence="4">WM001</strain>
    </source>
</reference>
<evidence type="ECO:0000313" key="4">
    <source>
        <dbReference type="EMBL" id="OMJ66324.1"/>
    </source>
</evidence>
<feature type="compositionally biased region" description="Basic and acidic residues" evidence="2">
    <location>
        <begin position="60"/>
        <end position="81"/>
    </location>
</feature>
<dbReference type="SMART" id="SM01218">
    <property type="entry name" value="FoP_duplication"/>
    <property type="match status" value="1"/>
</dbReference>
<dbReference type="InterPro" id="IPR025715">
    <property type="entry name" value="FoP_C"/>
</dbReference>
<dbReference type="OrthoDB" id="48682at2759"/>
<feature type="region of interest" description="Disordered" evidence="2">
    <location>
        <begin position="1"/>
        <end position="44"/>
    </location>
</feature>
<dbReference type="GO" id="GO:0003723">
    <property type="term" value="F:RNA binding"/>
    <property type="evidence" value="ECO:0007669"/>
    <property type="project" value="UniProtKB-KW"/>
</dbReference>
<proteinExistence type="predicted"/>
<dbReference type="Proteomes" id="UP000187209">
    <property type="component" value="Unassembled WGS sequence"/>
</dbReference>
<keyword evidence="1" id="KW-0694">RNA-binding</keyword>
<evidence type="ECO:0000313" key="5">
    <source>
        <dbReference type="Proteomes" id="UP000187209"/>
    </source>
</evidence>
<dbReference type="AlphaFoldDB" id="A0A1R2AP86"/>
<dbReference type="Pfam" id="PF13865">
    <property type="entry name" value="FoP_duplication"/>
    <property type="match status" value="1"/>
</dbReference>
<accession>A0A1R2AP86</accession>